<dbReference type="RefSeq" id="WP_128561241.1">
    <property type="nucleotide sequence ID" value="NZ_BPQH01000021.1"/>
</dbReference>
<reference evidence="1" key="2">
    <citation type="submission" date="2021-08" db="EMBL/GenBank/DDBJ databases">
        <authorList>
            <person name="Tani A."/>
            <person name="Ola A."/>
            <person name="Ogura Y."/>
            <person name="Katsura K."/>
            <person name="Hayashi T."/>
        </authorList>
    </citation>
    <scope>NUCLEOTIDE SEQUENCE</scope>
    <source>
        <strain evidence="1">KCTC 52305</strain>
    </source>
</reference>
<evidence type="ECO:0000313" key="2">
    <source>
        <dbReference type="Proteomes" id="UP001055167"/>
    </source>
</evidence>
<proteinExistence type="predicted"/>
<gene>
    <name evidence="1" type="ORF">OPKNFCMD_5492</name>
</gene>
<accession>A0ABQ4R4V5</accession>
<evidence type="ECO:0000313" key="1">
    <source>
        <dbReference type="EMBL" id="GJD52725.1"/>
    </source>
</evidence>
<sequence length="69" mass="7784">MAEATMTRGDEVVFERLDLADVLGIWRNAKGRILGIHGQEGGTSPTVDVKFDGHETLQRYLPDLFRRVQ</sequence>
<reference evidence="1" key="1">
    <citation type="journal article" date="2021" name="Front. Microbiol.">
        <title>Comprehensive Comparative Genomics and Phenotyping of Methylobacterium Species.</title>
        <authorList>
            <person name="Alessa O."/>
            <person name="Ogura Y."/>
            <person name="Fujitani Y."/>
            <person name="Takami H."/>
            <person name="Hayashi T."/>
            <person name="Sahin N."/>
            <person name="Tani A."/>
        </authorList>
    </citation>
    <scope>NUCLEOTIDE SEQUENCE</scope>
    <source>
        <strain evidence="1">KCTC 52305</strain>
    </source>
</reference>
<dbReference type="Proteomes" id="UP001055167">
    <property type="component" value="Unassembled WGS sequence"/>
</dbReference>
<keyword evidence="2" id="KW-1185">Reference proteome</keyword>
<name>A0ABQ4R4V5_9HYPH</name>
<comment type="caution">
    <text evidence="1">The sequence shown here is derived from an EMBL/GenBank/DDBJ whole genome shotgun (WGS) entry which is preliminary data.</text>
</comment>
<organism evidence="1 2">
    <name type="scientific">Methylobacterium crusticola</name>
    <dbReference type="NCBI Taxonomy" id="1697972"/>
    <lineage>
        <taxon>Bacteria</taxon>
        <taxon>Pseudomonadati</taxon>
        <taxon>Pseudomonadota</taxon>
        <taxon>Alphaproteobacteria</taxon>
        <taxon>Hyphomicrobiales</taxon>
        <taxon>Methylobacteriaceae</taxon>
        <taxon>Methylobacterium</taxon>
    </lineage>
</organism>
<protein>
    <submittedName>
        <fullName evidence="1">Uncharacterized protein</fullName>
    </submittedName>
</protein>
<dbReference type="EMBL" id="BPQH01000021">
    <property type="protein sequence ID" value="GJD52725.1"/>
    <property type="molecule type" value="Genomic_DNA"/>
</dbReference>